<accession>A0A7M7P2V5</accession>
<evidence type="ECO:0000313" key="1">
    <source>
        <dbReference type="EnsemblMetazoa" id="XP_030845213"/>
    </source>
</evidence>
<sequence>MIWLQQRQEDVLPTFKDIGLKENTGEWHLDKTIALPTDKAEWMKACIALPGRRVAVGYRSGSIDIIDIENDLRERILDQLKIRSLAQLSDGTLVICNDDVKSVKIYTCTLGGKHTVAKPLYTVRQSGTHRSLSVDAEDNIYLGLRGFKQIEVVKPISGALTKTIKTAVDPWSIAVMRTGNIAITNSLRGTEDAVCVLTQGGDIVSRMPGVKDARQFIAVDSKDSIYAAIKAKNGMVKIRKYSGHDVEVVTENVESVTKRRDWIQLACLSPNELVMCDAKSMFVFKQY</sequence>
<proteinExistence type="predicted"/>
<evidence type="ECO:0000313" key="2">
    <source>
        <dbReference type="Proteomes" id="UP000007110"/>
    </source>
</evidence>
<organism evidence="1 2">
    <name type="scientific">Strongylocentrotus purpuratus</name>
    <name type="common">Purple sea urchin</name>
    <dbReference type="NCBI Taxonomy" id="7668"/>
    <lineage>
        <taxon>Eukaryota</taxon>
        <taxon>Metazoa</taxon>
        <taxon>Echinodermata</taxon>
        <taxon>Eleutherozoa</taxon>
        <taxon>Echinozoa</taxon>
        <taxon>Echinoidea</taxon>
        <taxon>Euechinoidea</taxon>
        <taxon>Echinacea</taxon>
        <taxon>Camarodonta</taxon>
        <taxon>Echinidea</taxon>
        <taxon>Strongylocentrotidae</taxon>
        <taxon>Strongylocentrotus</taxon>
    </lineage>
</organism>
<name>A0A7M7P2V5_STRPU</name>
<dbReference type="SUPFAM" id="SSF101898">
    <property type="entry name" value="NHL repeat"/>
    <property type="match status" value="1"/>
</dbReference>
<dbReference type="Proteomes" id="UP000007110">
    <property type="component" value="Unassembled WGS sequence"/>
</dbReference>
<dbReference type="EnsemblMetazoa" id="XM_030989353">
    <property type="protein sequence ID" value="XP_030845213"/>
    <property type="gene ID" value="LOC581459"/>
</dbReference>
<dbReference type="Gene3D" id="2.120.10.30">
    <property type="entry name" value="TolB, C-terminal domain"/>
    <property type="match status" value="1"/>
</dbReference>
<dbReference type="InterPro" id="IPR011042">
    <property type="entry name" value="6-blade_b-propeller_TolB-like"/>
</dbReference>
<reference evidence="2" key="1">
    <citation type="submission" date="2015-02" db="EMBL/GenBank/DDBJ databases">
        <title>Genome sequencing for Strongylocentrotus purpuratus.</title>
        <authorList>
            <person name="Murali S."/>
            <person name="Liu Y."/>
            <person name="Vee V."/>
            <person name="English A."/>
            <person name="Wang M."/>
            <person name="Skinner E."/>
            <person name="Han Y."/>
            <person name="Muzny D.M."/>
            <person name="Worley K.C."/>
            <person name="Gibbs R.A."/>
        </authorList>
    </citation>
    <scope>NUCLEOTIDE SEQUENCE</scope>
</reference>
<protein>
    <submittedName>
        <fullName evidence="1">Uncharacterized protein</fullName>
    </submittedName>
</protein>
<dbReference type="EnsemblMetazoa" id="XM_030989355">
    <property type="protein sequence ID" value="XP_030845215"/>
    <property type="gene ID" value="LOC581459"/>
</dbReference>
<dbReference type="GeneID" id="581459"/>
<keyword evidence="2" id="KW-1185">Reference proteome</keyword>
<dbReference type="AlphaFoldDB" id="A0A7M7P2V5"/>
<reference evidence="1" key="2">
    <citation type="submission" date="2021-01" db="UniProtKB">
        <authorList>
            <consortium name="EnsemblMetazoa"/>
        </authorList>
    </citation>
    <scope>IDENTIFICATION</scope>
</reference>
<dbReference type="RefSeq" id="XP_030845215.1">
    <property type="nucleotide sequence ID" value="XM_030989355.1"/>
</dbReference>
<dbReference type="RefSeq" id="XP_030845213.1">
    <property type="nucleotide sequence ID" value="XM_030989353.1"/>
</dbReference>